<feature type="domain" description="DNA methylase N-4/N-6" evidence="5">
    <location>
        <begin position="34"/>
        <end position="251"/>
    </location>
</feature>
<organism evidence="6">
    <name type="scientific">Escherichia coli</name>
    <dbReference type="NCBI Taxonomy" id="562"/>
    <lineage>
        <taxon>Bacteria</taxon>
        <taxon>Pseudomonadati</taxon>
        <taxon>Pseudomonadota</taxon>
        <taxon>Gammaproteobacteria</taxon>
        <taxon>Enterobacterales</taxon>
        <taxon>Enterobacteriaceae</taxon>
        <taxon>Escherichia</taxon>
    </lineage>
</organism>
<dbReference type="EMBL" id="HQ848325">
    <property type="protein sequence ID" value="AEV93505.1"/>
    <property type="molecule type" value="Genomic_DNA"/>
</dbReference>
<keyword evidence="3 6" id="KW-0808">Transferase</keyword>
<dbReference type="GO" id="GO:0009007">
    <property type="term" value="F:site-specific DNA-methyltransferase (adenine-specific) activity"/>
    <property type="evidence" value="ECO:0007669"/>
    <property type="project" value="TreeGrafter"/>
</dbReference>
<dbReference type="Gene3D" id="3.40.50.150">
    <property type="entry name" value="Vaccinia Virus protein VP39"/>
    <property type="match status" value="1"/>
</dbReference>
<dbReference type="InterPro" id="IPR002052">
    <property type="entry name" value="DNA_methylase_N6_adenine_CS"/>
</dbReference>
<gene>
    <name evidence="6" type="primary">EcoT22IM</name>
</gene>
<evidence type="ECO:0000256" key="2">
    <source>
        <dbReference type="ARBA" id="ARBA00022603"/>
    </source>
</evidence>
<dbReference type="EC" id="2.1.1.-" evidence="4"/>
<proteinExistence type="inferred from homology"/>
<comment type="similarity">
    <text evidence="1 4">Belongs to the N(4)/N(6)-methyltransferase family.</text>
</comment>
<evidence type="ECO:0000259" key="5">
    <source>
        <dbReference type="Pfam" id="PF01555"/>
    </source>
</evidence>
<name>I6NHR8_ECOLX</name>
<dbReference type="InterPro" id="IPR002941">
    <property type="entry name" value="DNA_methylase_N4/N6"/>
</dbReference>
<dbReference type="GO" id="GO:0005737">
    <property type="term" value="C:cytoplasm"/>
    <property type="evidence" value="ECO:0007669"/>
    <property type="project" value="TreeGrafter"/>
</dbReference>
<dbReference type="NCBIfam" id="NF008572">
    <property type="entry name" value="PRK11524.1"/>
    <property type="match status" value="1"/>
</dbReference>
<dbReference type="PROSITE" id="PS00092">
    <property type="entry name" value="N6_MTASE"/>
    <property type="match status" value="1"/>
</dbReference>
<dbReference type="InterPro" id="IPR001091">
    <property type="entry name" value="RM_Methyltransferase"/>
</dbReference>
<dbReference type="GO" id="GO:0003677">
    <property type="term" value="F:DNA binding"/>
    <property type="evidence" value="ECO:0007669"/>
    <property type="project" value="InterPro"/>
</dbReference>
<keyword evidence="2 6" id="KW-0489">Methyltransferase</keyword>
<dbReference type="PANTHER" id="PTHR13370">
    <property type="entry name" value="RNA METHYLASE-RELATED"/>
    <property type="match status" value="1"/>
</dbReference>
<dbReference type="GO" id="GO:0032259">
    <property type="term" value="P:methylation"/>
    <property type="evidence" value="ECO:0007669"/>
    <property type="project" value="UniProtKB-KW"/>
</dbReference>
<keyword evidence="6" id="KW-0614">Plasmid</keyword>
<evidence type="ECO:0000256" key="1">
    <source>
        <dbReference type="ARBA" id="ARBA00006594"/>
    </source>
</evidence>
<dbReference type="RefSeq" id="WP_001399826.1">
    <property type="nucleotide sequence ID" value="NC_025058.1"/>
</dbReference>
<dbReference type="InterPro" id="IPR029063">
    <property type="entry name" value="SAM-dependent_MTases_sf"/>
</dbReference>
<dbReference type="AlphaFoldDB" id="I6NHR8"/>
<evidence type="ECO:0000313" key="6">
    <source>
        <dbReference type="EMBL" id="AEV93505.1"/>
    </source>
</evidence>
<dbReference type="PRINTS" id="PR00508">
    <property type="entry name" value="S21N4MTFRASE"/>
</dbReference>
<dbReference type="GO" id="GO:0008170">
    <property type="term" value="F:N-methyltransferase activity"/>
    <property type="evidence" value="ECO:0007669"/>
    <property type="project" value="InterPro"/>
</dbReference>
<accession>I6NHR8</accession>
<sequence length="307" mass="35762">MKIDFEARYFKDEKNKIIHGDALTELKKLPAESVDLIFADPPYNIGKDFDGLVESWDEGEFLHWLFECVDECHRVLKKHGTMYIMNSTENMPYIDIKCRKIFHIKSRLVWSYDSSGVQAKKHFGSMYEPILMMVKDQKKYTFNSKDILVEAKTGSKRALIDYRKNPPQPYSTQKVPGNVWDFPRVRFLMEEYENHPTQKPTSLLRRIILASSNPGDVVLDPFSGSFTTGDVAKSLDRRFIGIEINEEYVKMGIRRLGIPSDYTPKELEKVKKRKTKNKSKNIRDDIDNISNPLNNDLLFNQEDHTLI</sequence>
<evidence type="ECO:0000256" key="3">
    <source>
        <dbReference type="ARBA" id="ARBA00022679"/>
    </source>
</evidence>
<reference evidence="6" key="1">
    <citation type="submission" date="2011-01" db="EMBL/GenBank/DDBJ databases">
        <authorList>
            <person name="Kaczorowska A.-K."/>
            <person name="Kaczorowski T."/>
        </authorList>
    </citation>
    <scope>NUCLEOTIDE SEQUENCE</scope>
    <source>
        <strain evidence="6">TB22</strain>
        <plasmid evidence="6">pEC22</plasmid>
    </source>
</reference>
<geneLocation type="plasmid" evidence="6">
    <name>pEC22</name>
</geneLocation>
<dbReference type="PANTHER" id="PTHR13370:SF33">
    <property type="entry name" value="DNA ADENINE METHYLTRANSFERASE YHDJ"/>
    <property type="match status" value="1"/>
</dbReference>
<dbReference type="CDD" id="cd02440">
    <property type="entry name" value="AdoMet_MTases"/>
    <property type="match status" value="1"/>
</dbReference>
<dbReference type="REBASE" id="51648">
    <property type="entry name" value="M.EcoTB22ORFAP"/>
</dbReference>
<dbReference type="Pfam" id="PF01555">
    <property type="entry name" value="N6_N4_Mtase"/>
    <property type="match status" value="1"/>
</dbReference>
<dbReference type="SUPFAM" id="SSF53335">
    <property type="entry name" value="S-adenosyl-L-methionine-dependent methyltransferases"/>
    <property type="match status" value="1"/>
</dbReference>
<protein>
    <recommendedName>
        <fullName evidence="4">Methyltransferase</fullName>
        <ecNumber evidence="4">2.1.1.-</ecNumber>
    </recommendedName>
</protein>
<evidence type="ECO:0000256" key="4">
    <source>
        <dbReference type="RuleBase" id="RU362026"/>
    </source>
</evidence>